<evidence type="ECO:0000256" key="10">
    <source>
        <dbReference type="ARBA" id="ARBA00048743"/>
    </source>
</evidence>
<dbReference type="FunFam" id="3.40.50.300:FF:000225">
    <property type="entry name" value="Thymidylate kinase"/>
    <property type="match status" value="1"/>
</dbReference>
<dbReference type="GO" id="GO:0006227">
    <property type="term" value="P:dUDP biosynthetic process"/>
    <property type="evidence" value="ECO:0007669"/>
    <property type="project" value="TreeGrafter"/>
</dbReference>
<dbReference type="GO" id="GO:0005524">
    <property type="term" value="F:ATP binding"/>
    <property type="evidence" value="ECO:0007669"/>
    <property type="project" value="UniProtKB-UniRule"/>
</dbReference>
<keyword evidence="8 12" id="KW-0067">ATP-binding</keyword>
<dbReference type="Pfam" id="PF02223">
    <property type="entry name" value="Thymidylate_kin"/>
    <property type="match status" value="1"/>
</dbReference>
<dbReference type="Proteomes" id="UP000694001">
    <property type="component" value="Chromosome"/>
</dbReference>
<evidence type="ECO:0000256" key="8">
    <source>
        <dbReference type="ARBA" id="ARBA00022840"/>
    </source>
</evidence>
<keyword evidence="6 12" id="KW-0547">Nucleotide-binding</keyword>
<comment type="similarity">
    <text evidence="1 12">Belongs to the thymidylate kinase family.</text>
</comment>
<dbReference type="NCBIfam" id="TIGR00041">
    <property type="entry name" value="DTMP_kinase"/>
    <property type="match status" value="1"/>
</dbReference>
<dbReference type="GO" id="GO:0005829">
    <property type="term" value="C:cytosol"/>
    <property type="evidence" value="ECO:0007669"/>
    <property type="project" value="TreeGrafter"/>
</dbReference>
<evidence type="ECO:0000256" key="5">
    <source>
        <dbReference type="ARBA" id="ARBA00022727"/>
    </source>
</evidence>
<evidence type="ECO:0000256" key="1">
    <source>
        <dbReference type="ARBA" id="ARBA00009776"/>
    </source>
</evidence>
<keyword evidence="5 12" id="KW-0545">Nucleotide biosynthesis</keyword>
<dbReference type="GO" id="GO:0006233">
    <property type="term" value="P:dTDP biosynthetic process"/>
    <property type="evidence" value="ECO:0007669"/>
    <property type="project" value="InterPro"/>
</dbReference>
<proteinExistence type="inferred from homology"/>
<dbReference type="RefSeq" id="WP_218286118.1">
    <property type="nucleotide sequence ID" value="NZ_CP076448.1"/>
</dbReference>
<dbReference type="GO" id="GO:0006235">
    <property type="term" value="P:dTTP biosynthetic process"/>
    <property type="evidence" value="ECO:0007669"/>
    <property type="project" value="UniProtKB-UniRule"/>
</dbReference>
<dbReference type="EMBL" id="CP076448">
    <property type="protein sequence ID" value="QXM25062.1"/>
    <property type="molecule type" value="Genomic_DNA"/>
</dbReference>
<dbReference type="PANTHER" id="PTHR10344">
    <property type="entry name" value="THYMIDYLATE KINASE"/>
    <property type="match status" value="1"/>
</dbReference>
<evidence type="ECO:0000259" key="13">
    <source>
        <dbReference type="Pfam" id="PF02223"/>
    </source>
</evidence>
<dbReference type="InterPro" id="IPR039430">
    <property type="entry name" value="Thymidylate_kin-like_dom"/>
</dbReference>
<dbReference type="KEGG" id="elio:KO353_02060"/>
<evidence type="ECO:0000313" key="14">
    <source>
        <dbReference type="EMBL" id="QXM25062.1"/>
    </source>
</evidence>
<feature type="binding site" evidence="12">
    <location>
        <begin position="10"/>
        <end position="17"/>
    </location>
    <ligand>
        <name>ATP</name>
        <dbReference type="ChEBI" id="CHEBI:30616"/>
    </ligand>
</feature>
<dbReference type="InterPro" id="IPR018094">
    <property type="entry name" value="Thymidylate_kinase"/>
</dbReference>
<keyword evidence="4 12" id="KW-0808">Transferase</keyword>
<evidence type="ECO:0000256" key="11">
    <source>
        <dbReference type="ARBA" id="ARBA00057735"/>
    </source>
</evidence>
<organism evidence="14 15">
    <name type="scientific">Elioraea tepida</name>
    <dbReference type="NCBI Taxonomy" id="2843330"/>
    <lineage>
        <taxon>Bacteria</taxon>
        <taxon>Pseudomonadati</taxon>
        <taxon>Pseudomonadota</taxon>
        <taxon>Alphaproteobacteria</taxon>
        <taxon>Acetobacterales</taxon>
        <taxon>Elioraeaceae</taxon>
        <taxon>Elioraea</taxon>
    </lineage>
</organism>
<dbReference type="PANTHER" id="PTHR10344:SF4">
    <property type="entry name" value="UMP-CMP KINASE 2, MITOCHONDRIAL"/>
    <property type="match status" value="1"/>
</dbReference>
<evidence type="ECO:0000256" key="9">
    <source>
        <dbReference type="ARBA" id="ARBA00029962"/>
    </source>
</evidence>
<evidence type="ECO:0000313" key="15">
    <source>
        <dbReference type="Proteomes" id="UP000694001"/>
    </source>
</evidence>
<accession>A0A975U325</accession>
<evidence type="ECO:0000256" key="12">
    <source>
        <dbReference type="HAMAP-Rule" id="MF_00165"/>
    </source>
</evidence>
<gene>
    <name evidence="12 14" type="primary">tmk</name>
    <name evidence="14" type="ORF">KO353_02060</name>
</gene>
<evidence type="ECO:0000256" key="7">
    <source>
        <dbReference type="ARBA" id="ARBA00022777"/>
    </source>
</evidence>
<keyword evidence="7 12" id="KW-0418">Kinase</keyword>
<evidence type="ECO:0000256" key="6">
    <source>
        <dbReference type="ARBA" id="ARBA00022741"/>
    </source>
</evidence>
<dbReference type="HAMAP" id="MF_00165">
    <property type="entry name" value="Thymidylate_kinase"/>
    <property type="match status" value="1"/>
</dbReference>
<dbReference type="InterPro" id="IPR018095">
    <property type="entry name" value="Thymidylate_kin_CS"/>
</dbReference>
<feature type="domain" description="Thymidylate kinase-like" evidence="13">
    <location>
        <begin position="8"/>
        <end position="197"/>
    </location>
</feature>
<dbReference type="EC" id="2.7.4.9" evidence="2 12"/>
<evidence type="ECO:0000256" key="3">
    <source>
        <dbReference type="ARBA" id="ARBA00017144"/>
    </source>
</evidence>
<comment type="catalytic activity">
    <reaction evidence="10 12">
        <text>dTMP + ATP = dTDP + ADP</text>
        <dbReference type="Rhea" id="RHEA:13517"/>
        <dbReference type="ChEBI" id="CHEBI:30616"/>
        <dbReference type="ChEBI" id="CHEBI:58369"/>
        <dbReference type="ChEBI" id="CHEBI:63528"/>
        <dbReference type="ChEBI" id="CHEBI:456216"/>
        <dbReference type="EC" id="2.7.4.9"/>
    </reaction>
</comment>
<dbReference type="AlphaFoldDB" id="A0A975U325"/>
<name>A0A975U325_9PROT</name>
<reference evidence="14" key="1">
    <citation type="submission" date="2021-06" db="EMBL/GenBank/DDBJ databases">
        <title>Elioraea tepida, sp. nov., a moderately thermophilic aerobic anoxygenic phototrophic bacterium isolated from an alkaline siliceous hot spring mat community in Yellowstone National Park, WY, USA.</title>
        <authorList>
            <person name="Saini M.K."/>
            <person name="Yoshida S."/>
            <person name="Sebastian A."/>
            <person name="Hirose S."/>
            <person name="Hara E."/>
            <person name="Tamaki H."/>
            <person name="Soulier N.T."/>
            <person name="Albert I."/>
            <person name="Hanada S."/>
            <person name="Bryant D.A."/>
            <person name="Tank M."/>
        </authorList>
    </citation>
    <scope>NUCLEOTIDE SEQUENCE</scope>
    <source>
        <strain evidence="14">MS-P2</strain>
    </source>
</reference>
<sequence>MGGRFITLEGGEGAGKTTQARLLAEAIRAAGLEAVETREPGGEAGAEAIRGLLVTGAPGRWEPLAETLLHYAARVQHVARVIRPALERGAWVVSDRFADSTAVYQGDGQGVEAAAIAAIHRATLGDVAPDLTLILDLPVEQGLARAAARSARNRYERFDHAFHARIREGFLRRAASEPKRCVVIDAARPAEAVAAAIRAAVAERLGLVLPAAA</sequence>
<dbReference type="PROSITE" id="PS01331">
    <property type="entry name" value="THYMIDYLATE_KINASE"/>
    <property type="match status" value="1"/>
</dbReference>
<evidence type="ECO:0000256" key="2">
    <source>
        <dbReference type="ARBA" id="ARBA00012980"/>
    </source>
</evidence>
<dbReference type="CDD" id="cd01672">
    <property type="entry name" value="TMPK"/>
    <property type="match status" value="1"/>
</dbReference>
<dbReference type="GO" id="GO:0004798">
    <property type="term" value="F:dTMP kinase activity"/>
    <property type="evidence" value="ECO:0007669"/>
    <property type="project" value="UniProtKB-UniRule"/>
</dbReference>
<keyword evidence="15" id="KW-1185">Reference proteome</keyword>
<comment type="function">
    <text evidence="11 12">Phosphorylation of dTMP to form dTDP in both de novo and salvage pathways of dTTP synthesis.</text>
</comment>
<evidence type="ECO:0000256" key="4">
    <source>
        <dbReference type="ARBA" id="ARBA00022679"/>
    </source>
</evidence>
<protein>
    <recommendedName>
        <fullName evidence="3 12">Thymidylate kinase</fullName>
        <ecNumber evidence="2 12">2.7.4.9</ecNumber>
    </recommendedName>
    <alternativeName>
        <fullName evidence="9 12">dTMP kinase</fullName>
    </alternativeName>
</protein>